<evidence type="ECO:0000313" key="7">
    <source>
        <dbReference type="Proteomes" id="UP000000248"/>
    </source>
</evidence>
<dbReference type="GO" id="GO:0097347">
    <property type="term" value="C:TAM protein secretion complex"/>
    <property type="evidence" value="ECO:0007669"/>
    <property type="project" value="TreeGrafter"/>
</dbReference>
<dbReference type="RefSeq" id="WP_012031181.1">
    <property type="nucleotide sequence ID" value="NC_009446.1"/>
</dbReference>
<proteinExistence type="predicted"/>
<dbReference type="eggNOG" id="COG2911">
    <property type="taxonomic scope" value="Bacteria"/>
</dbReference>
<accession>A5EYC5</accession>
<dbReference type="Pfam" id="PF04357">
    <property type="entry name" value="TamB"/>
    <property type="match status" value="1"/>
</dbReference>
<dbReference type="PANTHER" id="PTHR36985:SF1">
    <property type="entry name" value="TRANSLOCATION AND ASSEMBLY MODULE SUBUNIT TAMB"/>
    <property type="match status" value="1"/>
</dbReference>
<reference evidence="6 7" key="1">
    <citation type="journal article" date="2007" name="Nat. Biotechnol.">
        <title>Genome sequence and identification of candidate vaccine antigens from the animal pathogen Dichelobacter nodosus.</title>
        <authorList>
            <person name="Myers G.S."/>
            <person name="Parker D."/>
            <person name="Al-Hasani K."/>
            <person name="Kennan R.M."/>
            <person name="Seemann T."/>
            <person name="Ren Q."/>
            <person name="Badger J.H."/>
            <person name="Selengut J.D."/>
            <person name="Deboy R.T."/>
            <person name="Tettelin H."/>
            <person name="Boyce J.D."/>
            <person name="McCarl V.P."/>
            <person name="Han X."/>
            <person name="Nelson W.C."/>
            <person name="Madupu R."/>
            <person name="Mohamoud Y."/>
            <person name="Holley T."/>
            <person name="Fedorova N."/>
            <person name="Khouri H."/>
            <person name="Bottomley S.P."/>
            <person name="Whittington R.J."/>
            <person name="Adler B."/>
            <person name="Songer J.G."/>
            <person name="Rood J.I."/>
            <person name="Paulsen I.T."/>
        </authorList>
    </citation>
    <scope>NUCLEOTIDE SEQUENCE [LARGE SCALE GENOMIC DNA]</scope>
    <source>
        <strain evidence="6 7">VCS1703A</strain>
    </source>
</reference>
<dbReference type="OrthoDB" id="5555605at2"/>
<dbReference type="STRING" id="246195.DNO_0860"/>
<keyword evidence="4" id="KW-0472">Membrane</keyword>
<dbReference type="Proteomes" id="UP000000248">
    <property type="component" value="Chromosome"/>
</dbReference>
<sequence>MVKTIGIFFKRLLLGSVFLLFALTITAFLLLTTERGFKKIPTMINHLTPFKLHCDAISGHLFARQIWRNCSFSGAGLNLHSDQFIIDSAVSFEAKRFHVRELSATALEIDLPESPKNDDTPSAPLPKQLPEIRLPLIIDIDRLAIEQLNVKQSGKNLLALDTFSAELHGAGSRITLKTALQADQLLPESELPPAQLNVHGALDLTGDYPLDIAADTQLDFPQQKQTAQLAITGSALRPHVKLVAEGALKAELKTQAIVELAKQHLDLNSNWTVFYAPDAVAIKEGSAQLVGAFDDLNLNVKTAVTGKNIPAADLELSAQLAPDAVRMLDAVVHTLGGSARLTGDVHTAPFSWQTHLAFDHIDARQYNQNLDLKLEGSISSEGKQTEEGISAQLQLQNLFGHWQKYPINGSGRVELLGKELKVDQFKLNFADNLITANGFARPERADLSLKIDARALEKLAADLGGAIAVDAHLGGSLDNPQLKGAVQWQKLRWQKSINAEGTLDFDGDLKQGIAVKSAGKMAGESIPETRFQAQTQLTQNAAEKIALTVHTLDGTAQLNGRLNYQPTLDWSFDGALSHLNLQKLLPEFSSQISAEFHTKGSKNAEELLAALALKKLDGHWLGERLKGEMQIKSAQNGVAIDKADIFIGDNHFVADGNVNAQKIDVNLLIDGKKLAALYPKISGQLYAQAKLNGTLQAPHLQAKISGEHLAYQEYKLGALSMQTDSALTAGGAFKNHIELKGIDVADQQWPALRLTTNGSYDAHRVTLQSEGGNYNPSLQAKGGFIGRDRWAGKLEQLTLTGTDLHWQLRRPSAIDIAAEKLSIEDLCLADAFSALCVTAKKAATMAVDYRIEKLDPKSFQAFIPKNITLETQLKGAGAVAIEANGALRGHSQLQLTAGKIQMILPDKPPLMINLKTATLESKMSATQVNNRLLLDLGDSGRVRAEALISQFSQPHIQGTLNLDIADVGTFRYLVPQISELTGRVKGDVSFSGAVAKPRVYGEIFLENGKVVVPEYATELKDIRLRISAQKSGDIDIKGNIGTPKGNLTADGVLRLQPLTMQLALSGKELLLANSKKIRLIASPNFDIRIRPDSGVAVRGNIAISEAKIDIPDTSSATAISPDVVIVNQPVSEKNGEQKSPVALNIAVTLGDRVFFTGGKAKLRLIGKLDVVAEPNSALKGRGRIEVAQGKYELYGQEMDIRRGWITFSNDITNPVLDILVLREIKHVEAGARIHGSVQQMQLTLTSDPAMPDSAILSYLVFGRPPDAATDSTALLQTAAVLGTQGMFPKGVAEKTGLDVFELGIGGLKAGKYLLEDIYIGMQSDFFTSITKFLTRYQITDRLSVEASAQPLENAVDFSYEFETN</sequence>
<organism evidence="6 7">
    <name type="scientific">Dichelobacter nodosus (strain VCS1703A)</name>
    <dbReference type="NCBI Taxonomy" id="246195"/>
    <lineage>
        <taxon>Bacteria</taxon>
        <taxon>Pseudomonadati</taxon>
        <taxon>Pseudomonadota</taxon>
        <taxon>Gammaproteobacteria</taxon>
        <taxon>Cardiobacteriales</taxon>
        <taxon>Cardiobacteriaceae</taxon>
        <taxon>Dichelobacter</taxon>
    </lineage>
</organism>
<dbReference type="EMBL" id="CP000513">
    <property type="protein sequence ID" value="ABQ13182.1"/>
    <property type="molecule type" value="Genomic_DNA"/>
</dbReference>
<keyword evidence="2" id="KW-0812">Transmembrane</keyword>
<dbReference type="PANTHER" id="PTHR36985">
    <property type="entry name" value="TRANSLOCATION AND ASSEMBLY MODULE SUBUNIT TAMB"/>
    <property type="match status" value="1"/>
</dbReference>
<evidence type="ECO:0000259" key="5">
    <source>
        <dbReference type="Pfam" id="PF04357"/>
    </source>
</evidence>
<comment type="subcellular location">
    <subcellularLocation>
        <location evidence="1">Membrane</location>
        <topology evidence="1">Single-pass membrane protein</topology>
    </subcellularLocation>
</comment>
<keyword evidence="3" id="KW-1133">Transmembrane helix</keyword>
<protein>
    <recommendedName>
        <fullName evidence="5">Translocation and assembly module TamB C-terminal domain-containing protein</fullName>
    </recommendedName>
</protein>
<evidence type="ECO:0000256" key="4">
    <source>
        <dbReference type="ARBA" id="ARBA00023136"/>
    </source>
</evidence>
<evidence type="ECO:0000256" key="2">
    <source>
        <dbReference type="ARBA" id="ARBA00022692"/>
    </source>
</evidence>
<feature type="domain" description="Translocation and assembly module TamB C-terminal" evidence="5">
    <location>
        <begin position="1044"/>
        <end position="1362"/>
    </location>
</feature>
<dbReference type="KEGG" id="dno:DNO_0860"/>
<evidence type="ECO:0000256" key="3">
    <source>
        <dbReference type="ARBA" id="ARBA00022989"/>
    </source>
</evidence>
<evidence type="ECO:0000313" key="6">
    <source>
        <dbReference type="EMBL" id="ABQ13182.1"/>
    </source>
</evidence>
<dbReference type="InterPro" id="IPR007452">
    <property type="entry name" value="TamB_C"/>
</dbReference>
<gene>
    <name evidence="6" type="ordered locus">DNO_0860</name>
</gene>
<evidence type="ECO:0000256" key="1">
    <source>
        <dbReference type="ARBA" id="ARBA00004167"/>
    </source>
</evidence>
<name>A5EYC5_DICNV</name>
<keyword evidence="7" id="KW-1185">Reference proteome</keyword>
<dbReference type="GO" id="GO:0005886">
    <property type="term" value="C:plasma membrane"/>
    <property type="evidence" value="ECO:0007669"/>
    <property type="project" value="InterPro"/>
</dbReference>
<dbReference type="HOGENOM" id="CLU_002338_2_1_6"/>
<dbReference type="GO" id="GO:0009306">
    <property type="term" value="P:protein secretion"/>
    <property type="evidence" value="ECO:0007669"/>
    <property type="project" value="InterPro"/>
</dbReference>